<protein>
    <submittedName>
        <fullName evidence="1">Uncharacterized protein</fullName>
    </submittedName>
</protein>
<dbReference type="KEGG" id="wna:KA717_29845"/>
<accession>A0A977KTY4</accession>
<dbReference type="AlphaFoldDB" id="A0A977KTY4"/>
<sequence>MMLNIFQKTALISVATAIAVPLFGVHPALSELPSINDGIMCVAKGKSEKGGKIYLYTSLIDNSSVKQKQPVTVTINESMIDVIEGEVMVINKKQQTVTIDAFGAAMPPEMQPVGVATTTYQGDYTFTGKTQAGTPVSFTLEKNYRIFKIKHDNQSFTGSCH</sequence>
<reference evidence="1" key="1">
    <citation type="submission" date="2021-04" db="EMBL/GenBank/DDBJ databases">
        <title>Genome sequence of Woronichinia naegeliana from Washington state freshwater lake bloom.</title>
        <authorList>
            <person name="Dreher T.W."/>
        </authorList>
    </citation>
    <scope>NUCLEOTIDE SEQUENCE</scope>
    <source>
        <strain evidence="1">WA131</strain>
    </source>
</reference>
<gene>
    <name evidence="1" type="ORF">KA717_29845</name>
</gene>
<organism evidence="1">
    <name type="scientific">Woronichinia naegeliana WA131</name>
    <dbReference type="NCBI Taxonomy" id="2824559"/>
    <lineage>
        <taxon>Bacteria</taxon>
        <taxon>Bacillati</taxon>
        <taxon>Cyanobacteriota</taxon>
        <taxon>Cyanophyceae</taxon>
        <taxon>Synechococcales</taxon>
        <taxon>Coelosphaeriaceae</taxon>
        <taxon>Woronichinia</taxon>
    </lineage>
</organism>
<proteinExistence type="predicted"/>
<dbReference type="Proteomes" id="UP001065613">
    <property type="component" value="Chromosome"/>
</dbReference>
<name>A0A977KTY4_9CYAN</name>
<dbReference type="EMBL" id="CP073041">
    <property type="protein sequence ID" value="UXE59864.1"/>
    <property type="molecule type" value="Genomic_DNA"/>
</dbReference>
<evidence type="ECO:0000313" key="1">
    <source>
        <dbReference type="EMBL" id="UXE59864.1"/>
    </source>
</evidence>